<dbReference type="SUPFAM" id="SSF53335">
    <property type="entry name" value="S-adenosyl-L-methionine-dependent methyltransferases"/>
    <property type="match status" value="1"/>
</dbReference>
<keyword evidence="3" id="KW-1185">Reference proteome</keyword>
<feature type="domain" description="Methyltransferase type 12" evidence="1">
    <location>
        <begin position="56"/>
        <end position="126"/>
    </location>
</feature>
<reference evidence="3" key="2">
    <citation type="submission" date="2023-07" db="EMBL/GenBank/DDBJ databases">
        <title>Genome of Winogradskyella sp. E313.</title>
        <authorList>
            <person name="Zhou Y."/>
        </authorList>
    </citation>
    <scope>NUCLEOTIDE SEQUENCE [LARGE SCALE GENOMIC DNA]</scope>
    <source>
        <strain evidence="3">E313</strain>
    </source>
</reference>
<accession>A0ABS8EPI1</accession>
<proteinExistence type="predicted"/>
<organism evidence="2 3">
    <name type="scientific">Winogradskyella immobilis</name>
    <dbReference type="NCBI Taxonomy" id="2816852"/>
    <lineage>
        <taxon>Bacteria</taxon>
        <taxon>Pseudomonadati</taxon>
        <taxon>Bacteroidota</taxon>
        <taxon>Flavobacteriia</taxon>
        <taxon>Flavobacteriales</taxon>
        <taxon>Flavobacteriaceae</taxon>
        <taxon>Winogradskyella</taxon>
    </lineage>
</organism>
<reference evidence="3" key="1">
    <citation type="submission" date="2021-03" db="EMBL/GenBank/DDBJ databases">
        <title>Genome of Cognatishimia sp. F0-27.</title>
        <authorList>
            <person name="Ping X."/>
        </authorList>
    </citation>
    <scope>NUCLEOTIDE SEQUENCE [LARGE SCALE GENOMIC DNA]</scope>
    <source>
        <strain evidence="3">E313</strain>
    </source>
</reference>
<dbReference type="GO" id="GO:0008168">
    <property type="term" value="F:methyltransferase activity"/>
    <property type="evidence" value="ECO:0007669"/>
    <property type="project" value="UniProtKB-KW"/>
</dbReference>
<evidence type="ECO:0000259" key="1">
    <source>
        <dbReference type="Pfam" id="PF08242"/>
    </source>
</evidence>
<comment type="caution">
    <text evidence="2">The sequence shown here is derived from an EMBL/GenBank/DDBJ whole genome shotgun (WGS) entry which is preliminary data.</text>
</comment>
<gene>
    <name evidence="2" type="ORF">J1C55_09920</name>
</gene>
<keyword evidence="2" id="KW-0808">Transferase</keyword>
<dbReference type="EMBL" id="JAFMPT010000012">
    <property type="protein sequence ID" value="MCC1484907.1"/>
    <property type="molecule type" value="Genomic_DNA"/>
</dbReference>
<dbReference type="Proteomes" id="UP000778797">
    <property type="component" value="Unassembled WGS sequence"/>
</dbReference>
<sequence length="208" mass="24626">MKNYKAIIEHYEACLAEHGDTHLGVDWPNIEDALKRYKVMLELLDLKENENNFSLLDFGCGASHLFQFIKEQTTLNVEYNGLDISKAFVDLSKEKFPENTYYCLDILEENNALPNFDYVICNGIFTEKRELSFDEMWAYTKNMLTAIFNKTEKGMAFNVMSKAVDWERWDLFHLPTDLLIDFMTKELSRNFIIRNDYGLYEYTVYIYK</sequence>
<dbReference type="InterPro" id="IPR013217">
    <property type="entry name" value="Methyltransf_12"/>
</dbReference>
<evidence type="ECO:0000313" key="2">
    <source>
        <dbReference type="EMBL" id="MCC1484907.1"/>
    </source>
</evidence>
<dbReference type="Gene3D" id="3.40.50.150">
    <property type="entry name" value="Vaccinia Virus protein VP39"/>
    <property type="match status" value="1"/>
</dbReference>
<dbReference type="GO" id="GO:0032259">
    <property type="term" value="P:methylation"/>
    <property type="evidence" value="ECO:0007669"/>
    <property type="project" value="UniProtKB-KW"/>
</dbReference>
<keyword evidence="2" id="KW-0489">Methyltransferase</keyword>
<dbReference type="RefSeq" id="WP_227477395.1">
    <property type="nucleotide sequence ID" value="NZ_JAFMPT010000012.1"/>
</dbReference>
<evidence type="ECO:0000313" key="3">
    <source>
        <dbReference type="Proteomes" id="UP000778797"/>
    </source>
</evidence>
<protein>
    <submittedName>
        <fullName evidence="2">Class I SAM-dependent methyltransferase</fullName>
    </submittedName>
</protein>
<dbReference type="Pfam" id="PF08242">
    <property type="entry name" value="Methyltransf_12"/>
    <property type="match status" value="1"/>
</dbReference>
<name>A0ABS8EPI1_9FLAO</name>
<dbReference type="InterPro" id="IPR029063">
    <property type="entry name" value="SAM-dependent_MTases_sf"/>
</dbReference>